<name>A0A4Y2CCD5_ARAVE</name>
<reference evidence="2 3" key="1">
    <citation type="journal article" date="2019" name="Sci. Rep.">
        <title>Orb-weaving spider Araneus ventricosus genome elucidates the spidroin gene catalogue.</title>
        <authorList>
            <person name="Kono N."/>
            <person name="Nakamura H."/>
            <person name="Ohtoshi R."/>
            <person name="Moran D.A.P."/>
            <person name="Shinohara A."/>
            <person name="Yoshida Y."/>
            <person name="Fujiwara M."/>
            <person name="Mori M."/>
            <person name="Tomita M."/>
            <person name="Arakawa K."/>
        </authorList>
    </citation>
    <scope>NUCLEOTIDE SEQUENCE [LARGE SCALE GENOMIC DNA]</scope>
</reference>
<protein>
    <submittedName>
        <fullName evidence="2">Uncharacterized protein</fullName>
    </submittedName>
</protein>
<feature type="compositionally biased region" description="Polar residues" evidence="1">
    <location>
        <begin position="15"/>
        <end position="24"/>
    </location>
</feature>
<comment type="caution">
    <text evidence="2">The sequence shown here is derived from an EMBL/GenBank/DDBJ whole genome shotgun (WGS) entry which is preliminary data.</text>
</comment>
<dbReference type="PANTHER" id="PTHR47326">
    <property type="entry name" value="TRANSPOSABLE ELEMENT TC3 TRANSPOSASE-LIKE PROTEIN"/>
    <property type="match status" value="1"/>
</dbReference>
<proteinExistence type="predicted"/>
<evidence type="ECO:0000256" key="1">
    <source>
        <dbReference type="SAM" id="MobiDB-lite"/>
    </source>
</evidence>
<gene>
    <name evidence="2" type="ORF">AVEN_68173_1</name>
</gene>
<evidence type="ECO:0000313" key="2">
    <source>
        <dbReference type="EMBL" id="GBM01644.1"/>
    </source>
</evidence>
<dbReference type="PANTHER" id="PTHR47326:SF1">
    <property type="entry name" value="HTH PSQ-TYPE DOMAIN-CONTAINING PROTEIN"/>
    <property type="match status" value="1"/>
</dbReference>
<evidence type="ECO:0000313" key="3">
    <source>
        <dbReference type="Proteomes" id="UP000499080"/>
    </source>
</evidence>
<feature type="region of interest" description="Disordered" evidence="1">
    <location>
        <begin position="1"/>
        <end position="24"/>
    </location>
</feature>
<dbReference type="EMBL" id="BGPR01085983">
    <property type="protein sequence ID" value="GBM01644.1"/>
    <property type="molecule type" value="Genomic_DNA"/>
</dbReference>
<sequence length="114" mass="13233">MQADLEDQRTATDEAMSTQVLAVKNTSPTKRTQPLSVQMGFGQSSIKCILRANKWYPYTLQMLQHLIEGNPDCRVEFCEWTFNMHDNVSGQNWLERLSLCIYRESEIYSVEHIS</sequence>
<dbReference type="AlphaFoldDB" id="A0A4Y2CCD5"/>
<feature type="compositionally biased region" description="Basic and acidic residues" evidence="1">
    <location>
        <begin position="1"/>
        <end position="12"/>
    </location>
</feature>
<keyword evidence="3" id="KW-1185">Reference proteome</keyword>
<organism evidence="2 3">
    <name type="scientific">Araneus ventricosus</name>
    <name type="common">Orbweaver spider</name>
    <name type="synonym">Epeira ventricosa</name>
    <dbReference type="NCBI Taxonomy" id="182803"/>
    <lineage>
        <taxon>Eukaryota</taxon>
        <taxon>Metazoa</taxon>
        <taxon>Ecdysozoa</taxon>
        <taxon>Arthropoda</taxon>
        <taxon>Chelicerata</taxon>
        <taxon>Arachnida</taxon>
        <taxon>Araneae</taxon>
        <taxon>Araneomorphae</taxon>
        <taxon>Entelegynae</taxon>
        <taxon>Araneoidea</taxon>
        <taxon>Araneidae</taxon>
        <taxon>Araneus</taxon>
    </lineage>
</organism>
<dbReference type="Proteomes" id="UP000499080">
    <property type="component" value="Unassembled WGS sequence"/>
</dbReference>
<accession>A0A4Y2CCD5</accession>